<evidence type="ECO:0000313" key="6">
    <source>
        <dbReference type="Proteomes" id="UP001247307"/>
    </source>
</evidence>
<sequence length="249" mass="26516">MTQPSGAEASAPEPKHARVRKEIAELVAAELSPGDALPGERQLEERFGVSRITIRRAIADLCAEGVLVRRHGKGTFVSHGRVKSSLHLASFNEDMRAEGISPTTRVVVARAEVPPAAVAEFLRLPAGQPAHHLVRVRLGNGAPVSVDECWMPVEATPSLLGDDLTGSLYGLLASYGTPVLTASQSVWADTVAGETARLLDVPAGSPALVFLRHSFTEADGAPAPIEYSVSTYRADRYQLSMTLELTTTS</sequence>
<reference evidence="5" key="1">
    <citation type="submission" date="2023-07" db="EMBL/GenBank/DDBJ databases">
        <title>Sequencing the genomes of 1000 actinobacteria strains.</title>
        <authorList>
            <person name="Klenk H.-P."/>
        </authorList>
    </citation>
    <scope>NUCLEOTIDE SEQUENCE</scope>
    <source>
        <strain evidence="5">DSM 13988</strain>
    </source>
</reference>
<name>A0AAE3YC51_9MICC</name>
<dbReference type="Proteomes" id="UP001247307">
    <property type="component" value="Unassembled WGS sequence"/>
</dbReference>
<dbReference type="AlphaFoldDB" id="A0AAE3YC51"/>
<gene>
    <name evidence="5" type="ORF">J2S35_000138</name>
</gene>
<accession>A0AAE3YC51</accession>
<dbReference type="EMBL" id="JAVDUI010000001">
    <property type="protein sequence ID" value="MDR6891198.1"/>
    <property type="molecule type" value="Genomic_DNA"/>
</dbReference>
<dbReference type="SMART" id="SM00345">
    <property type="entry name" value="HTH_GNTR"/>
    <property type="match status" value="1"/>
</dbReference>
<dbReference type="CDD" id="cd07377">
    <property type="entry name" value="WHTH_GntR"/>
    <property type="match status" value="1"/>
</dbReference>
<dbReference type="Gene3D" id="1.10.10.10">
    <property type="entry name" value="Winged helix-like DNA-binding domain superfamily/Winged helix DNA-binding domain"/>
    <property type="match status" value="1"/>
</dbReference>
<evidence type="ECO:0000256" key="2">
    <source>
        <dbReference type="ARBA" id="ARBA00023125"/>
    </source>
</evidence>
<proteinExistence type="predicted"/>
<dbReference type="Gene3D" id="3.40.1410.10">
    <property type="entry name" value="Chorismate lyase-like"/>
    <property type="match status" value="1"/>
</dbReference>
<feature type="domain" description="HTH gntR-type" evidence="4">
    <location>
        <begin position="13"/>
        <end position="80"/>
    </location>
</feature>
<keyword evidence="3" id="KW-0804">Transcription</keyword>
<dbReference type="PROSITE" id="PS50949">
    <property type="entry name" value="HTH_GNTR"/>
    <property type="match status" value="1"/>
</dbReference>
<keyword evidence="6" id="KW-1185">Reference proteome</keyword>
<dbReference type="InterPro" id="IPR036390">
    <property type="entry name" value="WH_DNA-bd_sf"/>
</dbReference>
<dbReference type="SUPFAM" id="SSF46785">
    <property type="entry name" value="Winged helix' DNA-binding domain"/>
    <property type="match status" value="1"/>
</dbReference>
<dbReference type="RefSeq" id="WP_309848699.1">
    <property type="nucleotide sequence ID" value="NZ_BAAAIU010000004.1"/>
</dbReference>
<dbReference type="InterPro" id="IPR036388">
    <property type="entry name" value="WH-like_DNA-bd_sf"/>
</dbReference>
<protein>
    <submittedName>
        <fullName evidence="5">GntR family transcriptional regulator</fullName>
    </submittedName>
</protein>
<comment type="caution">
    <text evidence="5">The sequence shown here is derived from an EMBL/GenBank/DDBJ whole genome shotgun (WGS) entry which is preliminary data.</text>
</comment>
<dbReference type="PANTHER" id="PTHR44846:SF1">
    <property type="entry name" value="MANNOSYL-D-GLYCERATE TRANSPORT_METABOLISM SYSTEM REPRESSOR MNGR-RELATED"/>
    <property type="match status" value="1"/>
</dbReference>
<dbReference type="InterPro" id="IPR000524">
    <property type="entry name" value="Tscrpt_reg_HTH_GntR"/>
</dbReference>
<evidence type="ECO:0000256" key="1">
    <source>
        <dbReference type="ARBA" id="ARBA00023015"/>
    </source>
</evidence>
<dbReference type="Pfam" id="PF07702">
    <property type="entry name" value="UTRA"/>
    <property type="match status" value="1"/>
</dbReference>
<dbReference type="Pfam" id="PF00392">
    <property type="entry name" value="GntR"/>
    <property type="match status" value="1"/>
</dbReference>
<dbReference type="InterPro" id="IPR028978">
    <property type="entry name" value="Chorismate_lyase_/UTRA_dom_sf"/>
</dbReference>
<keyword evidence="2" id="KW-0238">DNA-binding</keyword>
<dbReference type="InterPro" id="IPR050679">
    <property type="entry name" value="Bact_HTH_transcr_reg"/>
</dbReference>
<dbReference type="SUPFAM" id="SSF64288">
    <property type="entry name" value="Chorismate lyase-like"/>
    <property type="match status" value="1"/>
</dbReference>
<dbReference type="PANTHER" id="PTHR44846">
    <property type="entry name" value="MANNOSYL-D-GLYCERATE TRANSPORT/METABOLISM SYSTEM REPRESSOR MNGR-RELATED"/>
    <property type="match status" value="1"/>
</dbReference>
<evidence type="ECO:0000259" key="4">
    <source>
        <dbReference type="PROSITE" id="PS50949"/>
    </source>
</evidence>
<evidence type="ECO:0000256" key="3">
    <source>
        <dbReference type="ARBA" id="ARBA00023163"/>
    </source>
</evidence>
<dbReference type="GO" id="GO:0003677">
    <property type="term" value="F:DNA binding"/>
    <property type="evidence" value="ECO:0007669"/>
    <property type="project" value="UniProtKB-KW"/>
</dbReference>
<dbReference type="GO" id="GO:0045892">
    <property type="term" value="P:negative regulation of DNA-templated transcription"/>
    <property type="evidence" value="ECO:0007669"/>
    <property type="project" value="TreeGrafter"/>
</dbReference>
<dbReference type="PRINTS" id="PR00035">
    <property type="entry name" value="HTHGNTR"/>
</dbReference>
<dbReference type="InterPro" id="IPR011663">
    <property type="entry name" value="UTRA"/>
</dbReference>
<organism evidence="5 6">
    <name type="scientific">Falsarthrobacter nasiphocae</name>
    <dbReference type="NCBI Taxonomy" id="189863"/>
    <lineage>
        <taxon>Bacteria</taxon>
        <taxon>Bacillati</taxon>
        <taxon>Actinomycetota</taxon>
        <taxon>Actinomycetes</taxon>
        <taxon>Micrococcales</taxon>
        <taxon>Micrococcaceae</taxon>
        <taxon>Falsarthrobacter</taxon>
    </lineage>
</organism>
<evidence type="ECO:0000313" key="5">
    <source>
        <dbReference type="EMBL" id="MDR6891198.1"/>
    </source>
</evidence>
<dbReference type="GO" id="GO:0003700">
    <property type="term" value="F:DNA-binding transcription factor activity"/>
    <property type="evidence" value="ECO:0007669"/>
    <property type="project" value="InterPro"/>
</dbReference>
<keyword evidence="1" id="KW-0805">Transcription regulation</keyword>
<dbReference type="SMART" id="SM00866">
    <property type="entry name" value="UTRA"/>
    <property type="match status" value="1"/>
</dbReference>